<evidence type="ECO:0000313" key="4">
    <source>
        <dbReference type="Proteomes" id="UP000785171"/>
    </source>
</evidence>
<feature type="chain" id="PRO_5035854747" description="RxLR effector protein" evidence="2">
    <location>
        <begin position="19"/>
        <end position="274"/>
    </location>
</feature>
<keyword evidence="2" id="KW-0732">Signal</keyword>
<dbReference type="Proteomes" id="UP000785171">
    <property type="component" value="Unassembled WGS sequence"/>
</dbReference>
<keyword evidence="1" id="KW-0472">Membrane</keyword>
<accession>A0A8T0LM99</accession>
<proteinExistence type="predicted"/>
<dbReference type="AlphaFoldDB" id="A0A8T0LM99"/>
<evidence type="ECO:0000256" key="1">
    <source>
        <dbReference type="SAM" id="Phobius"/>
    </source>
</evidence>
<organism evidence="3 4">
    <name type="scientific">Phytophthora kernoviae</name>
    <dbReference type="NCBI Taxonomy" id="325452"/>
    <lineage>
        <taxon>Eukaryota</taxon>
        <taxon>Sar</taxon>
        <taxon>Stramenopiles</taxon>
        <taxon>Oomycota</taxon>
        <taxon>Peronosporomycetes</taxon>
        <taxon>Peronosporales</taxon>
        <taxon>Peronosporaceae</taxon>
        <taxon>Phytophthora</taxon>
    </lineage>
</organism>
<feature type="signal peptide" evidence="2">
    <location>
        <begin position="1"/>
        <end position="18"/>
    </location>
</feature>
<protein>
    <recommendedName>
        <fullName evidence="5">RxLR effector protein</fullName>
    </recommendedName>
</protein>
<reference evidence="3" key="2">
    <citation type="submission" date="2020-06" db="EMBL/GenBank/DDBJ databases">
        <authorList>
            <person name="Studholme D.J."/>
        </authorList>
    </citation>
    <scope>NUCLEOTIDE SEQUENCE</scope>
    <source>
        <strain evidence="3">NZFS 2646</strain>
    </source>
</reference>
<name>A0A8T0LM99_9STRA</name>
<keyword evidence="1" id="KW-0812">Transmembrane</keyword>
<evidence type="ECO:0000313" key="3">
    <source>
        <dbReference type="EMBL" id="KAG2512314.1"/>
    </source>
</evidence>
<dbReference type="EMBL" id="JPWV03000414">
    <property type="protein sequence ID" value="KAG2512314.1"/>
    <property type="molecule type" value="Genomic_DNA"/>
</dbReference>
<keyword evidence="1" id="KW-1133">Transmembrane helix</keyword>
<feature type="transmembrane region" description="Helical" evidence="1">
    <location>
        <begin position="206"/>
        <end position="230"/>
    </location>
</feature>
<gene>
    <name evidence="3" type="ORF">JM16_005463</name>
</gene>
<comment type="caution">
    <text evidence="3">The sequence shown here is derived from an EMBL/GenBank/DDBJ whole genome shotgun (WGS) entry which is preliminary data.</text>
</comment>
<evidence type="ECO:0000256" key="2">
    <source>
        <dbReference type="SAM" id="SignalP"/>
    </source>
</evidence>
<reference evidence="3" key="1">
    <citation type="journal article" date="2015" name="Genom Data">
        <title>Genome sequences of six Phytophthora species associated with forests in New Zealand.</title>
        <authorList>
            <person name="Studholme D.J."/>
            <person name="McDougal R.L."/>
            <person name="Sambles C."/>
            <person name="Hansen E."/>
            <person name="Hardy G."/>
            <person name="Grant M."/>
            <person name="Ganley R.J."/>
            <person name="Williams N.M."/>
        </authorList>
    </citation>
    <scope>NUCLEOTIDE SEQUENCE</scope>
    <source>
        <strain evidence="3">NZFS 2646</strain>
    </source>
</reference>
<evidence type="ECO:0008006" key="5">
    <source>
        <dbReference type="Google" id="ProtNLM"/>
    </source>
</evidence>
<sequence>MKAFFLGIASALVAVATAVYAPEHVAPADPPESISDGTRRLEGEKQEWHGLGGFGGLGDIGGLGGLGGIGDLGGIGGLGVGGLGGGGLGIGGFWPGGGGAGGGGGGGGAGGGGFGGGGAGGAGGGGGGGGGFRALRGLSDEALADDAEKIGDDEAVYARGRVATGDRGDSSKISRHFTLGVGVACPTRTSLSKVPEASVDTVGMGVAAPVVMAVLALMVVAVVAAVEAAVVAPLVDMEVLVVPVEPYEDSKEMKHWQALDRIISAKVLDNALYL</sequence>